<organism evidence="1 2">
    <name type="scientific">Rhizorhabdus wittichii</name>
    <dbReference type="NCBI Taxonomy" id="160791"/>
    <lineage>
        <taxon>Bacteria</taxon>
        <taxon>Pseudomonadati</taxon>
        <taxon>Pseudomonadota</taxon>
        <taxon>Alphaproteobacteria</taxon>
        <taxon>Sphingomonadales</taxon>
        <taxon>Sphingomonadaceae</taxon>
        <taxon>Rhizorhabdus</taxon>
    </lineage>
</organism>
<reference evidence="1" key="2">
    <citation type="submission" date="2021-04" db="EMBL/GenBank/DDBJ databases">
        <title>Isolation and genomic analysis of the ibuprofen-degrading bacterium Sphingomonas strain MPO218.</title>
        <authorList>
            <person name="Aulestia M."/>
            <person name="Flores A."/>
            <person name="Mangas E.L."/>
            <person name="Perez-Pulido A.J."/>
            <person name="Santero E."/>
            <person name="Camacho E.M."/>
        </authorList>
    </citation>
    <scope>NUCLEOTIDE SEQUENCE</scope>
    <source>
        <strain evidence="1">MPO218</strain>
    </source>
</reference>
<gene>
    <name evidence="1" type="ORF">HRJ34_17655</name>
</gene>
<evidence type="ECO:0008006" key="3">
    <source>
        <dbReference type="Google" id="ProtNLM"/>
    </source>
</evidence>
<proteinExistence type="predicted"/>
<dbReference type="Proteomes" id="UP000664914">
    <property type="component" value="Chromosome"/>
</dbReference>
<dbReference type="AlphaFoldDB" id="A0A975HDX1"/>
<dbReference type="RefSeq" id="WP_208632008.1">
    <property type="nucleotide sequence ID" value="NZ_CP059319.1"/>
</dbReference>
<name>A0A975HDX1_9SPHN</name>
<dbReference type="EMBL" id="CP059319">
    <property type="protein sequence ID" value="QTH20174.1"/>
    <property type="molecule type" value="Genomic_DNA"/>
</dbReference>
<dbReference type="InterPro" id="IPR011051">
    <property type="entry name" value="RmlC_Cupin_sf"/>
</dbReference>
<dbReference type="Pfam" id="PF06249">
    <property type="entry name" value="EutQ"/>
    <property type="match status" value="1"/>
</dbReference>
<sequence length="145" mass="16310">MDRISWSKFAHYNCVDADLDDAPDLEFPFHPGSKFRAVNTGIDEPACQVNYEDFVRGSDITWTLAHDEVQYVVSGTAEIEYHLPPLMIETGKVVAGPGSVYLLPRGCRVVWRVLSDEPFRHLCITYPNPSYPIPLAASVEKLRKA</sequence>
<dbReference type="Gene3D" id="2.60.120.10">
    <property type="entry name" value="Jelly Rolls"/>
    <property type="match status" value="1"/>
</dbReference>
<protein>
    <recommendedName>
        <fullName evidence="3">DUF861 domain-containing protein</fullName>
    </recommendedName>
</protein>
<dbReference type="SUPFAM" id="SSF51182">
    <property type="entry name" value="RmlC-like cupins"/>
    <property type="match status" value="1"/>
</dbReference>
<evidence type="ECO:0000313" key="2">
    <source>
        <dbReference type="Proteomes" id="UP000664914"/>
    </source>
</evidence>
<reference evidence="1" key="1">
    <citation type="submission" date="2020-07" db="EMBL/GenBank/DDBJ databases">
        <authorList>
            <person name="Camacho E."/>
        </authorList>
    </citation>
    <scope>NUCLEOTIDE SEQUENCE</scope>
    <source>
        <strain evidence="1">MPO218</strain>
    </source>
</reference>
<dbReference type="InterPro" id="IPR010424">
    <property type="entry name" value="EutQ"/>
</dbReference>
<evidence type="ECO:0000313" key="1">
    <source>
        <dbReference type="EMBL" id="QTH20174.1"/>
    </source>
</evidence>
<dbReference type="InterPro" id="IPR014710">
    <property type="entry name" value="RmlC-like_jellyroll"/>
</dbReference>
<accession>A0A975HDX1</accession>